<evidence type="ECO:0000256" key="11">
    <source>
        <dbReference type="RuleBase" id="RU365103"/>
    </source>
</evidence>
<keyword evidence="6 11" id="KW-0808">Transferase</keyword>
<dbReference type="Pfam" id="PF00534">
    <property type="entry name" value="Glycos_transf_1"/>
    <property type="match status" value="1"/>
</dbReference>
<feature type="domain" description="3-deoxy-D-manno-octulosonic-acid transferase N-terminal" evidence="13">
    <location>
        <begin position="38"/>
        <end position="213"/>
    </location>
</feature>
<dbReference type="GO" id="GO:0030313">
    <property type="term" value="C:cell envelope"/>
    <property type="evidence" value="ECO:0007669"/>
    <property type="project" value="UniProtKB-SubCell"/>
</dbReference>
<comment type="catalytic activity">
    <reaction evidence="8 11">
        <text>lipid IVA (E. coli) + CMP-3-deoxy-beta-D-manno-octulosonate = alpha-Kdo-(2-&gt;6)-lipid IVA (E. coli) + CMP + H(+)</text>
        <dbReference type="Rhea" id="RHEA:28066"/>
        <dbReference type="ChEBI" id="CHEBI:15378"/>
        <dbReference type="ChEBI" id="CHEBI:58603"/>
        <dbReference type="ChEBI" id="CHEBI:60364"/>
        <dbReference type="ChEBI" id="CHEBI:60377"/>
        <dbReference type="ChEBI" id="CHEBI:85987"/>
        <dbReference type="EC" id="2.4.99.12"/>
    </reaction>
</comment>
<evidence type="ECO:0000256" key="8">
    <source>
        <dbReference type="ARBA" id="ARBA00049183"/>
    </source>
</evidence>
<evidence type="ECO:0000313" key="14">
    <source>
        <dbReference type="EMBL" id="BCK88839.1"/>
    </source>
</evidence>
<gene>
    <name evidence="14" type="ORF">MIZ01_2645</name>
</gene>
<evidence type="ECO:0000256" key="2">
    <source>
        <dbReference type="ARBA" id="ARBA00004713"/>
    </source>
</evidence>
<dbReference type="GO" id="GO:0005886">
    <property type="term" value="C:plasma membrane"/>
    <property type="evidence" value="ECO:0007669"/>
    <property type="project" value="UniProtKB-SubCell"/>
</dbReference>
<dbReference type="Proteomes" id="UP001320326">
    <property type="component" value="Chromosome"/>
</dbReference>
<dbReference type="NCBIfam" id="NF004388">
    <property type="entry name" value="PRK05749.1-4"/>
    <property type="match status" value="1"/>
</dbReference>
<evidence type="ECO:0000259" key="12">
    <source>
        <dbReference type="Pfam" id="PF00534"/>
    </source>
</evidence>
<dbReference type="GO" id="GO:0009245">
    <property type="term" value="P:lipid A biosynthetic process"/>
    <property type="evidence" value="ECO:0007669"/>
    <property type="project" value="TreeGrafter"/>
</dbReference>
<dbReference type="NCBIfam" id="NF004386">
    <property type="entry name" value="PRK05749.1-2"/>
    <property type="match status" value="1"/>
</dbReference>
<accession>A0AAN2C029</accession>
<feature type="active site" description="Proton acceptor" evidence="9">
    <location>
        <position position="64"/>
    </location>
</feature>
<feature type="site" description="Transition state stabilizer" evidence="10">
    <location>
        <position position="134"/>
    </location>
</feature>
<dbReference type="AlphaFoldDB" id="A0AAN2C029"/>
<evidence type="ECO:0000256" key="7">
    <source>
        <dbReference type="ARBA" id="ARBA00031445"/>
    </source>
</evidence>
<reference evidence="14 15" key="1">
    <citation type="journal article" date="2022" name="Int. J. Syst. Evol. Microbiol.">
        <title>&lt;i&gt;Sideroxyarcus emersonii&lt;/i&gt; gen. nov. sp. nov., a neutrophilic, microaerobic iron- and thiosulfate-oxidizing bacterium isolated from iron-rich wetland sediment.</title>
        <authorList>
            <person name="Kato S."/>
            <person name="Itoh T."/>
            <person name="Iino T."/>
            <person name="Ohkuma M."/>
        </authorList>
    </citation>
    <scope>NUCLEOTIDE SEQUENCE [LARGE SCALE GENOMIC DNA]</scope>
    <source>
        <strain evidence="14 15">MIZ01</strain>
    </source>
</reference>
<dbReference type="PANTHER" id="PTHR42755:SF1">
    <property type="entry name" value="3-DEOXY-D-MANNO-OCTULOSONIC ACID TRANSFERASE, MITOCHONDRIAL-RELATED"/>
    <property type="match status" value="1"/>
</dbReference>
<dbReference type="SUPFAM" id="SSF53756">
    <property type="entry name" value="UDP-Glycosyltransferase/glycogen phosphorylase"/>
    <property type="match status" value="1"/>
</dbReference>
<dbReference type="InterPro" id="IPR039901">
    <property type="entry name" value="Kdotransferase"/>
</dbReference>
<keyword evidence="11" id="KW-0448">Lipopolysaccharide biosynthesis</keyword>
<dbReference type="EMBL" id="AP023423">
    <property type="protein sequence ID" value="BCK88839.1"/>
    <property type="molecule type" value="Genomic_DNA"/>
</dbReference>
<dbReference type="PANTHER" id="PTHR42755">
    <property type="entry name" value="3-DEOXY-MANNO-OCTULOSONATE CYTIDYLYLTRANSFERASE"/>
    <property type="match status" value="1"/>
</dbReference>
<evidence type="ECO:0000256" key="6">
    <source>
        <dbReference type="ARBA" id="ARBA00022679"/>
    </source>
</evidence>
<dbReference type="InterPro" id="IPR001296">
    <property type="entry name" value="Glyco_trans_1"/>
</dbReference>
<dbReference type="Gene3D" id="3.40.50.11720">
    <property type="entry name" value="3-Deoxy-D-manno-octulosonic-acid transferase, N-terminal domain"/>
    <property type="match status" value="1"/>
</dbReference>
<keyword evidence="11" id="KW-1133">Transmembrane helix</keyword>
<dbReference type="GO" id="GO:0043842">
    <property type="term" value="F:Kdo transferase activity"/>
    <property type="evidence" value="ECO:0007669"/>
    <property type="project" value="UniProtKB-EC"/>
</dbReference>
<evidence type="ECO:0000256" key="5">
    <source>
        <dbReference type="ARBA" id="ARBA00022519"/>
    </source>
</evidence>
<evidence type="ECO:0000256" key="1">
    <source>
        <dbReference type="ARBA" id="ARBA00004196"/>
    </source>
</evidence>
<dbReference type="InterPro" id="IPR007507">
    <property type="entry name" value="Glycos_transf_N"/>
</dbReference>
<evidence type="ECO:0000259" key="13">
    <source>
        <dbReference type="Pfam" id="PF04413"/>
    </source>
</evidence>
<evidence type="ECO:0000256" key="10">
    <source>
        <dbReference type="PIRSR" id="PIRSR639901-2"/>
    </source>
</evidence>
<dbReference type="KEGG" id="seme:MIZ01_2645"/>
<protein>
    <recommendedName>
        <fullName evidence="4 11">3-deoxy-D-manno-octulosonic acid transferase</fullName>
        <shortName evidence="11">Kdo transferase</shortName>
        <ecNumber evidence="3 11">2.4.99.12</ecNumber>
    </recommendedName>
    <alternativeName>
        <fullName evidence="7 11">Lipid IV(A) 3-deoxy-D-manno-octulosonic acid transferase</fullName>
    </alternativeName>
</protein>
<keyword evidence="15" id="KW-1185">Reference proteome</keyword>
<dbReference type="FunFam" id="3.40.50.11720:FF:000001">
    <property type="entry name" value="3-deoxy-D-manno-octulosonic acid transferase"/>
    <property type="match status" value="1"/>
</dbReference>
<dbReference type="Pfam" id="PF04413">
    <property type="entry name" value="Glycos_transf_N"/>
    <property type="match status" value="1"/>
</dbReference>
<evidence type="ECO:0000256" key="9">
    <source>
        <dbReference type="PIRSR" id="PIRSR639901-1"/>
    </source>
</evidence>
<dbReference type="EC" id="2.4.99.12" evidence="3 11"/>
<evidence type="ECO:0000256" key="3">
    <source>
        <dbReference type="ARBA" id="ARBA00012621"/>
    </source>
</evidence>
<dbReference type="InterPro" id="IPR038107">
    <property type="entry name" value="Glycos_transf_N_sf"/>
</dbReference>
<comment type="similarity">
    <text evidence="11">Belongs to the glycosyltransferase group 1 family.</text>
</comment>
<comment type="subcellular location">
    <subcellularLocation>
        <location evidence="1">Cell envelope</location>
    </subcellularLocation>
    <subcellularLocation>
        <location evidence="11">Cell membrane</location>
    </subcellularLocation>
</comment>
<feature type="domain" description="Glycosyl transferase family 1" evidence="12">
    <location>
        <begin position="288"/>
        <end position="398"/>
    </location>
</feature>
<proteinExistence type="inferred from homology"/>
<feature type="site" description="Transition state stabilizer" evidence="10">
    <location>
        <position position="210"/>
    </location>
</feature>
<keyword evidence="5" id="KW-0997">Cell inner membrane</keyword>
<comment type="function">
    <text evidence="11">Involved in lipopolysaccharide (LPS) biosynthesis. Catalyzes the transfer of 3-deoxy-D-manno-octulosonate (Kdo) residue(s) from CMP-Kdo to lipid IV(A), the tetraacyldisaccharide-1,4'-bisphosphate precursor of lipid A.</text>
</comment>
<keyword evidence="11" id="KW-0812">Transmembrane</keyword>
<comment type="pathway">
    <text evidence="2 11">Bacterial outer membrane biogenesis; LPS core biosynthesis.</text>
</comment>
<dbReference type="Gene3D" id="3.40.50.2000">
    <property type="entry name" value="Glycogen Phosphorylase B"/>
    <property type="match status" value="1"/>
</dbReference>
<evidence type="ECO:0000256" key="4">
    <source>
        <dbReference type="ARBA" id="ARBA00019077"/>
    </source>
</evidence>
<feature type="transmembrane region" description="Helical" evidence="11">
    <location>
        <begin position="9"/>
        <end position="27"/>
    </location>
</feature>
<name>A0AAN2C029_9PROT</name>
<dbReference type="GO" id="GO:0009244">
    <property type="term" value="P:lipopolysaccharide core region biosynthetic process"/>
    <property type="evidence" value="ECO:0007669"/>
    <property type="project" value="UniProtKB-UniRule"/>
</dbReference>
<sequence length="437" mass="49077">MRLFDSRPVYTALLWLLLPYAFFHLWWRSRRQPEYLDHIGERFGRYSCTCDKPVIWLHTVSVGETRAALTLVRGLRERYPDHQILLTHTTPTGREASEQLYGDDVVRVYLPYDYPFAIRRFLRHFQPRVGVLLETEIWFNLVHACHARSLPLLLLNARLSERSARRYARFPRLARASLHSLHLIAAQTEDDAMRFAALGNHATPVMGNLKFDIAPPPPMLELGKRLREQFGATRPVFLAASTREGEEALLLDALQYMEIENLLVVMVPRHPQRFDEVAALIESRGLHMQRRSANEPVSPHTRVVLGDSMGEMFAYYAACDVAFIGGSLLPFGGQNLIEACAVGKPVLIGPHTYNFSQATELAVACGAAMQISHADDLVHQLNILMHDGTALARMGKAGLQFVSDNRGATEHALTLIGLALSHSLYNEIVSGQVKSAP</sequence>
<keyword evidence="11" id="KW-0472">Membrane</keyword>
<keyword evidence="11" id="KW-1003">Cell membrane</keyword>
<organism evidence="14 15">
    <name type="scientific">Sideroxyarcus emersonii</name>
    <dbReference type="NCBI Taxonomy" id="2764705"/>
    <lineage>
        <taxon>Bacteria</taxon>
        <taxon>Pseudomonadati</taxon>
        <taxon>Pseudomonadota</taxon>
        <taxon>Betaproteobacteria</taxon>
        <taxon>Nitrosomonadales</taxon>
        <taxon>Gallionellaceae</taxon>
        <taxon>Sideroxyarcus</taxon>
    </lineage>
</organism>
<evidence type="ECO:0000313" key="15">
    <source>
        <dbReference type="Proteomes" id="UP001320326"/>
    </source>
</evidence>